<sequence length="571" mass="66850">MDKRQALATNVSQLFIIFTMQIFSEPNYLNPLLIILNLSLLIIAGLMLFIKLNFRYMNIFIVTEIIASIFLYSVYFHFFSLIIALLLALFVVFGYFTSLLSEISIMVYIISFVLYFVKYAHPFFGTDEIMIDYYSAYLFLHGLNPYDPINTANVYSVFYHGAAFYAEQVFGTPLTTGGVVTNLNYPSLSFLIQIPALLLGISPNYTILVFFFATIFLYYFYLGKKNEISIFPYFISSIFLNANYLFYAQGGVTDIIWLFFVSFSLFVSDIRLKGVMYGVAVSLKQVPLFLFPFYLIYLYKERKSISKFLIYTIVTFLVFNGYFIFLNPSYYFYDFFYPITANLIGIGFGPSIFSFNGMFFIYPEFFTVAVGIIGLLELILFIFYYEKFRNTWTSFPYFMLFMMYRVLWNYLIYWPLLNYIDKENESNVKSESRSSVDTRRIVGITLISIVLIVSFAFYFHYNYTYYYDSISIHVLKIFKYDNYVYAMLVNISYTPKNANLPDVIHPYFRVFLDQPMPYSNGFLWSSNITSLHANSWEIAKVYSKFGLIAFKSAPFQIQAYYGNILGVEMVE</sequence>
<evidence type="ECO:0000256" key="1">
    <source>
        <dbReference type="SAM" id="Phobius"/>
    </source>
</evidence>
<gene>
    <name evidence="2" type="ORF">B6F84_01100</name>
</gene>
<feature type="transmembrane region" description="Helical" evidence="1">
    <location>
        <begin position="103"/>
        <end position="121"/>
    </location>
</feature>
<reference evidence="2 3" key="1">
    <citation type="submission" date="2017-03" db="EMBL/GenBank/DDBJ databases">
        <title>Sulfur activation and transportation mechanism of thermophilic Archaea Acidianus manzaensis YN-25.</title>
        <authorList>
            <person name="Ma Y."/>
            <person name="Yang Y."/>
            <person name="Xia J."/>
        </authorList>
    </citation>
    <scope>NUCLEOTIDE SEQUENCE [LARGE SCALE GENOMIC DNA]</scope>
    <source>
        <strain evidence="2 3">YN-25</strain>
    </source>
</reference>
<evidence type="ECO:0000313" key="2">
    <source>
        <dbReference type="EMBL" id="ARM74757.1"/>
    </source>
</evidence>
<dbReference type="OrthoDB" id="42409at2157"/>
<feature type="transmembrane region" description="Helical" evidence="1">
    <location>
        <begin position="205"/>
        <end position="223"/>
    </location>
</feature>
<feature type="transmembrane region" description="Helical" evidence="1">
    <location>
        <begin position="274"/>
        <end position="296"/>
    </location>
</feature>
<dbReference type="GeneID" id="41589472"/>
<feature type="transmembrane region" description="Helical" evidence="1">
    <location>
        <begin position="7"/>
        <end position="23"/>
    </location>
</feature>
<keyword evidence="3" id="KW-1185">Reference proteome</keyword>
<feature type="transmembrane region" description="Helical" evidence="1">
    <location>
        <begin position="244"/>
        <end position="268"/>
    </location>
</feature>
<dbReference type="EMBL" id="CP020477">
    <property type="protein sequence ID" value="ARM74757.1"/>
    <property type="molecule type" value="Genomic_DNA"/>
</dbReference>
<dbReference type="RefSeq" id="WP_148690507.1">
    <property type="nucleotide sequence ID" value="NZ_CP020477.1"/>
</dbReference>
<feature type="transmembrane region" description="Helical" evidence="1">
    <location>
        <begin position="331"/>
        <end position="353"/>
    </location>
</feature>
<feature type="transmembrane region" description="Helical" evidence="1">
    <location>
        <begin position="397"/>
        <end position="420"/>
    </location>
</feature>
<feature type="transmembrane region" description="Helical" evidence="1">
    <location>
        <begin position="441"/>
        <end position="461"/>
    </location>
</feature>
<name>A0A1W6JWY3_9CREN</name>
<accession>A0A1W6JWY3</accession>
<evidence type="ECO:0008006" key="4">
    <source>
        <dbReference type="Google" id="ProtNLM"/>
    </source>
</evidence>
<proteinExistence type="predicted"/>
<feature type="transmembrane region" description="Helical" evidence="1">
    <location>
        <begin position="29"/>
        <end position="49"/>
    </location>
</feature>
<organism evidence="2 3">
    <name type="scientific">Acidianus manzaensis</name>
    <dbReference type="NCBI Taxonomy" id="282676"/>
    <lineage>
        <taxon>Archaea</taxon>
        <taxon>Thermoproteota</taxon>
        <taxon>Thermoprotei</taxon>
        <taxon>Sulfolobales</taxon>
        <taxon>Sulfolobaceae</taxon>
        <taxon>Acidianus</taxon>
    </lineage>
</organism>
<keyword evidence="1" id="KW-0812">Transmembrane</keyword>
<dbReference type="KEGG" id="aman:B6F84_01100"/>
<keyword evidence="1" id="KW-0472">Membrane</keyword>
<dbReference type="STRING" id="282676.B6F84_01100"/>
<feature type="transmembrane region" description="Helical" evidence="1">
    <location>
        <begin position="78"/>
        <end position="96"/>
    </location>
</feature>
<evidence type="ECO:0000313" key="3">
    <source>
        <dbReference type="Proteomes" id="UP000193404"/>
    </source>
</evidence>
<protein>
    <recommendedName>
        <fullName evidence="4">DUF2029 domain-containing protein</fullName>
    </recommendedName>
</protein>
<dbReference type="AlphaFoldDB" id="A0A1W6JWY3"/>
<feature type="transmembrane region" description="Helical" evidence="1">
    <location>
        <begin position="308"/>
        <end position="325"/>
    </location>
</feature>
<keyword evidence="1" id="KW-1133">Transmembrane helix</keyword>
<feature type="transmembrane region" description="Helical" evidence="1">
    <location>
        <begin position="365"/>
        <end position="385"/>
    </location>
</feature>
<dbReference type="Proteomes" id="UP000193404">
    <property type="component" value="Chromosome"/>
</dbReference>